<feature type="region of interest" description="Disordered" evidence="1">
    <location>
        <begin position="2354"/>
        <end position="2374"/>
    </location>
</feature>
<evidence type="ECO:0000313" key="2">
    <source>
        <dbReference type="EMBL" id="MBE4748830.1"/>
    </source>
</evidence>
<feature type="region of interest" description="Disordered" evidence="1">
    <location>
        <begin position="337"/>
        <end position="358"/>
    </location>
</feature>
<dbReference type="InterPro" id="IPR012334">
    <property type="entry name" value="Pectin_lyas_fold"/>
</dbReference>
<sequence length="2557" mass="269766">MTVKAYTSRSRFDEARRFSGVYQQMGRMSLDADHNEEVRLRTVDARRRSADVADGSPDDGFRIVDTFLVDPIGNVLGWAGQGLPPDDERVIPRELRLDRYDAETLPFVVRSRGHVALRRTLPTPLDLTTVARSDGSTFSASALVMGLRFERPPTDDEIVDIRVVVVDTEGREAILPAGLGQRPSGWHDVRFPVAALTGVDATKVKAWGVVGLPPVARTWVSALRVEDAALGTDVVIRGGDGTLPGAGRMLLNGVRVFLERDLRYTAQPDLPEAPPLAALPADGSRHHFFFLDCWELTTTRYDDAFLDEPALDGHDTTVRLRLVSQVRALQGLSSTDAEVLPTPTGGGRLTTNVPQGALPDRFPPEPLDPCRDRCLSTGNASTGEGYLGSDNLHVRVELFQGGARPVVLWSRDNGSTVLPLTAPASADAMTLQVSPASAAKLRAGDLIVIEDRVTRLQPEGPSSPVLRRLRGVQTDTGTLELADASAVLTTDPVPLPVGGTLGRAFSPAQGAVVRRWDGGDLLVTGLRYRFPDGITLAFSGSGWRTGDYWSFTARVHAADGAARGEVEQLTDAPVHGPVHHFVPLARVKAGAPRVFEDLRPRYLPLAQVRDRLVELSERVTGPGVFTVVVGDGVRSFGDIDQDMLEGITGDEALQAAVDRLSGQGGSIFVRAGRYKLEHPVLLRNLSSVHLLGDGDATELRTQGSGGAFFVDRCGLLGDVRIEDFRLVEAPFEDVVIGDPQPSLRAAIPRVATTNGLRFVPLLEVDDDRVLEVDDVKHPSAEADFVDVVAGRIKVLVPGQGRAAGSVVATLVQLRKLQRLHPGKPLEDLPEAKPLLDALQTLPHGVVTLADSHGVSLRRCHLQANQAGSEATGVLVTGSCSRILLEDNRIGAATGIAVAPYAPYLAERFLASFPRAGLFVDTLSITGNRLQPLGEATTGIHVADGTLSGVVVKGNRVQGFHVGILVQDLAEGGATGPVDRVLVAENQVLGSTAVGIQVAGDGVDVVGNEIRNAVSDGLFQVGIQLSGRGLRVRESWIALPAVPAASVLGVVAGIVVGDGLDDGQSNGRPAADVEVVDNRIEGAGEATPGFGILLGGPQPVFDVRIRGNVVRALGDAAVRAWGTGGAVGRIRVEDNRFEQVALADVPALTDNTLALSRLDPGLETKLSPGALSQPRPLLEALFANVTPRVRAPLDAALRWLERLTLRGAVVLAGVEEAHVSGNRLLHVGRTGAYGTPGLEDAEVRAAGIAVVSGQALTVEDNEVEGLRAPVRRTAVPPLKPPVKLPPIADVLQRMGLAPATVRLERGDVHSAVVGMYTTVLQYTGADEDGRQQLGRGLYGPLDTLAQQLKLLGGTPETLTEMLVREVAEMRAAQGYEDHTKTSHAVRSSLARASSFTAPDDLSQDAWDTVAQFDLATVSGKDAVVKTADRIKGSFEVLVQGLPDAVKKTLLKALAEVQGEPGDLPRLVALSANLSQVAQLREAQAQKARQPVIGQAVGPRKTIIGTFATSALEQLPRRGRSIGAKASADVLLQLRQSKDALSDQLKDVNPRLAQQVEVDYRDVERTGGQSRPVERLRSTLKQILDFTNGQVLQDELSVEDSERVMAQGRTATIGLYTASLDRQAAGLVTESEDTVEKQLRSFGTAVGQLSELVSGDAELSVLSTQAHQAVLAAIAQPQKRTEQVAIARGLLDRIRVQTLDVLPTTIALPPTGPVWADPLERRLAALGALVLAVRGGVPAPVLKDSMALYLSHFARALDIVGIDGQFREIVLQRVKETIQRLVTSEPGDTARQALHQLVGEPADLAAEAVGRVSGAASAKAGTPVTPALEATSVLLRATEQGMNPDEDVASRVARLQEYLRQRAPKVSASLVVIVTGMTDLGGILEVLRKALEQLARGEAPDPGDLVPPVFDTFPQPADGLFVAGVQGRVRLSGNTVRDAVTGITVRDAAGHVLTESETQPGSLLDVVGNRLEACAVAGLALRQALSVTVVADNHFFACAGLPTSGDPGLGQSVASFLGTGELVVRDNVFLESGNTLAQALLHEVAIDWRGEVGVRGNTVRHEGGGGGGVGVLVVTDTLPEELVTRLSRVPFLASDPPPKATGAGRAVVAQPQASAVGVLAAIPRVEDLVQLGSLKQRFATGPVLNRPLTVPPQTFVPAKSASTAASRYLDAAVAPVRSALLDFLGKPIPILPLPRVRSLRGVQVEGNDITARGPALLILGNGGPVLSITVSGNTLRSAGGVGAVYLRRADSTVFSGNRCECPDTVNVVVLRLGRAPVTFCGNVVLGAEPVTPPPKPVQPPWMQPLDSLILQIPVGGGTSLGVPLNQELLLGGLQRRRDVASDAFSTLLAELVTAPAPQVGPDGRPTRAAGRESAAEIPTRAVVDRATLEDVRTKLPAGIDLRIGARTLYGIAEPKDDSPTTALRTLVDRVALHVEKPEDVQGHVRSVLASADGDPKKALQLVDKSVLGIDSAAPTVKQSILNVSVLHEVLADSFYSGAIAGPKPVQDATTIAAPPAPPPPDPFAHSVVILGGSRVAAVGNATTAGVHVQEADSVVELNP</sequence>
<evidence type="ECO:0008006" key="4">
    <source>
        <dbReference type="Google" id="ProtNLM"/>
    </source>
</evidence>
<evidence type="ECO:0000256" key="1">
    <source>
        <dbReference type="SAM" id="MobiDB-lite"/>
    </source>
</evidence>
<dbReference type="EMBL" id="JAAIYO010000003">
    <property type="protein sequence ID" value="MBE4748830.1"/>
    <property type="molecule type" value="Genomic_DNA"/>
</dbReference>
<dbReference type="InterPro" id="IPR011050">
    <property type="entry name" value="Pectin_lyase_fold/virulence"/>
</dbReference>
<dbReference type="Gene3D" id="2.160.20.10">
    <property type="entry name" value="Single-stranded right-handed beta-helix, Pectin lyase-like"/>
    <property type="match status" value="1"/>
</dbReference>
<keyword evidence="3" id="KW-1185">Reference proteome</keyword>
<accession>A0ABR9PLR2</accession>
<evidence type="ECO:0000313" key="3">
    <source>
        <dbReference type="Proteomes" id="UP001516472"/>
    </source>
</evidence>
<comment type="caution">
    <text evidence="2">The sequence shown here is derived from an EMBL/GenBank/DDBJ whole genome shotgun (WGS) entry which is preliminary data.</text>
</comment>
<organism evidence="2 3">
    <name type="scientific">Corallococcus soli</name>
    <dbReference type="NCBI Taxonomy" id="2710757"/>
    <lineage>
        <taxon>Bacteria</taxon>
        <taxon>Pseudomonadati</taxon>
        <taxon>Myxococcota</taxon>
        <taxon>Myxococcia</taxon>
        <taxon>Myxococcales</taxon>
        <taxon>Cystobacterineae</taxon>
        <taxon>Myxococcaceae</taxon>
        <taxon>Corallococcus</taxon>
    </lineage>
</organism>
<protein>
    <recommendedName>
        <fullName evidence="4">Right-handed parallel beta-helix repeat-containing protein</fullName>
    </recommendedName>
</protein>
<reference evidence="2 3" key="1">
    <citation type="submission" date="2020-02" db="EMBL/GenBank/DDBJ databases">
        <authorList>
            <person name="Babadi Z.K."/>
            <person name="Risdian C."/>
            <person name="Ebrahimipour G.H."/>
            <person name="Wink J."/>
        </authorList>
    </citation>
    <scope>NUCLEOTIDE SEQUENCE [LARGE SCALE GENOMIC DNA]</scope>
    <source>
        <strain evidence="2 3">ZKHCc1 1396</strain>
    </source>
</reference>
<dbReference type="RefSeq" id="WP_193348262.1">
    <property type="nucleotide sequence ID" value="NZ_JAAIYO010000003.1"/>
</dbReference>
<dbReference type="Proteomes" id="UP001516472">
    <property type="component" value="Unassembled WGS sequence"/>
</dbReference>
<proteinExistence type="predicted"/>
<gene>
    <name evidence="2" type="ORF">G4177_11720</name>
</gene>
<name>A0ABR9PLR2_9BACT</name>
<dbReference type="InterPro" id="IPR006626">
    <property type="entry name" value="PbH1"/>
</dbReference>
<dbReference type="SUPFAM" id="SSF51126">
    <property type="entry name" value="Pectin lyase-like"/>
    <property type="match status" value="2"/>
</dbReference>
<dbReference type="SMART" id="SM00710">
    <property type="entry name" value="PbH1"/>
    <property type="match status" value="12"/>
</dbReference>